<keyword evidence="3" id="KW-1185">Reference proteome</keyword>
<evidence type="ECO:0000313" key="3">
    <source>
        <dbReference type="Proteomes" id="UP000832034"/>
    </source>
</evidence>
<reference evidence="2" key="2">
    <citation type="journal article" date="2022" name="Res Sq">
        <title>Evolution of multicellular longitudinally dividing oral cavity symbionts (Neisseriaceae).</title>
        <authorList>
            <person name="Nyongesa S."/>
            <person name="Weber P."/>
            <person name="Bernet E."/>
            <person name="Pullido F."/>
            <person name="Nieckarz M."/>
            <person name="Delaby M."/>
            <person name="Nieves C."/>
            <person name="Viehboeck T."/>
            <person name="Krause N."/>
            <person name="Rivera-Millot A."/>
            <person name="Nakamura A."/>
            <person name="Vischer N."/>
            <person name="VanNieuwenhze M."/>
            <person name="Brun Y."/>
            <person name="Cava F."/>
            <person name="Bulgheresi S."/>
            <person name="Veyrier F."/>
        </authorList>
    </citation>
    <scope>NUCLEOTIDE SEQUENCE</scope>
    <source>
        <strain evidence="2">SAG 1488-6</strain>
    </source>
</reference>
<accession>A0ABY4ECL5</accession>
<proteinExistence type="predicted"/>
<sequence>MKQYLWMLGLVLGFSQAASAAPVKDVSKELDQATHAAINVYRNQGMTGLQKAVNDCYRQVGYATPFCVYLDAAGREIDFTVARAYKELGRNVLPSTFFQAKSFGERTASFYILHQHTRKESNAHMQKIQKQIQKQVNKNLFPQD</sequence>
<gene>
    <name evidence="2" type="ORF">LVJ81_05540</name>
</gene>
<feature type="chain" id="PRO_5045385726" evidence="1">
    <location>
        <begin position="21"/>
        <end position="144"/>
    </location>
</feature>
<evidence type="ECO:0000256" key="1">
    <source>
        <dbReference type="SAM" id="SignalP"/>
    </source>
</evidence>
<organism evidence="2 3">
    <name type="scientific">Vitreoscilla stercoraria</name>
    <dbReference type="NCBI Taxonomy" id="61"/>
    <lineage>
        <taxon>Bacteria</taxon>
        <taxon>Pseudomonadati</taxon>
        <taxon>Pseudomonadota</taxon>
        <taxon>Betaproteobacteria</taxon>
        <taxon>Neisseriales</taxon>
        <taxon>Neisseriaceae</taxon>
        <taxon>Vitreoscilla</taxon>
    </lineage>
</organism>
<dbReference type="RefSeq" id="WP_019958844.1">
    <property type="nucleotide sequence ID" value="NZ_CP091512.1"/>
</dbReference>
<dbReference type="EMBL" id="CP091512">
    <property type="protein sequence ID" value="UOO93487.1"/>
    <property type="molecule type" value="Genomic_DNA"/>
</dbReference>
<reference evidence="2" key="1">
    <citation type="submission" date="2021-12" db="EMBL/GenBank/DDBJ databases">
        <authorList>
            <person name="Veyrier F.J."/>
        </authorList>
    </citation>
    <scope>NUCLEOTIDE SEQUENCE</scope>
    <source>
        <strain evidence="2">SAG 1488-6</strain>
    </source>
</reference>
<protein>
    <submittedName>
        <fullName evidence="2">Uncharacterized protein</fullName>
    </submittedName>
</protein>
<name>A0ABY4ECL5_VITST</name>
<dbReference type="Proteomes" id="UP000832034">
    <property type="component" value="Chromosome"/>
</dbReference>
<keyword evidence="1" id="KW-0732">Signal</keyword>
<evidence type="ECO:0000313" key="2">
    <source>
        <dbReference type="EMBL" id="UOO93487.1"/>
    </source>
</evidence>
<feature type="signal peptide" evidence="1">
    <location>
        <begin position="1"/>
        <end position="20"/>
    </location>
</feature>